<dbReference type="SUPFAM" id="SSF50729">
    <property type="entry name" value="PH domain-like"/>
    <property type="match status" value="1"/>
</dbReference>
<dbReference type="GO" id="GO:0016020">
    <property type="term" value="C:membrane"/>
    <property type="evidence" value="ECO:0007669"/>
    <property type="project" value="TreeGrafter"/>
</dbReference>
<dbReference type="SMART" id="SM00233">
    <property type="entry name" value="PH"/>
    <property type="match status" value="1"/>
</dbReference>
<dbReference type="InterPro" id="IPR041020">
    <property type="entry name" value="PH_16"/>
</dbReference>
<dbReference type="CDD" id="cd20878">
    <property type="entry name" value="C1_AKAP13"/>
    <property type="match status" value="1"/>
</dbReference>
<dbReference type="GeneID" id="111152612"/>
<dbReference type="CDD" id="cd00160">
    <property type="entry name" value="RhoGEF"/>
    <property type="match status" value="1"/>
</dbReference>
<feature type="compositionally biased region" description="Polar residues" evidence="10">
    <location>
        <begin position="1365"/>
        <end position="1389"/>
    </location>
</feature>
<keyword evidence="6" id="KW-0863">Zinc-finger</keyword>
<dbReference type="GO" id="GO:0071875">
    <property type="term" value="P:adrenergic receptor signaling pathway"/>
    <property type="evidence" value="ECO:0007669"/>
    <property type="project" value="TreeGrafter"/>
</dbReference>
<evidence type="ECO:0000259" key="12">
    <source>
        <dbReference type="PROSITE" id="PS50010"/>
    </source>
</evidence>
<dbReference type="FunFam" id="1.20.900.10:FF:000004">
    <property type="entry name" value="Rho guanine nucleotide exchange factor 2"/>
    <property type="match status" value="1"/>
</dbReference>
<dbReference type="GO" id="GO:0035023">
    <property type="term" value="P:regulation of Rho protein signal transduction"/>
    <property type="evidence" value="ECO:0007669"/>
    <property type="project" value="TreeGrafter"/>
</dbReference>
<name>A0A2Y9K0C0_ENHLU</name>
<evidence type="ECO:0000256" key="7">
    <source>
        <dbReference type="ARBA" id="ARBA00022833"/>
    </source>
</evidence>
<evidence type="ECO:0000256" key="1">
    <source>
        <dbReference type="ARBA" id="ARBA00004496"/>
    </source>
</evidence>
<dbReference type="GO" id="GO:0005078">
    <property type="term" value="F:MAP-kinase scaffold activity"/>
    <property type="evidence" value="ECO:0007669"/>
    <property type="project" value="TreeGrafter"/>
</dbReference>
<dbReference type="InterPro" id="IPR046349">
    <property type="entry name" value="C1-like_sf"/>
</dbReference>
<dbReference type="InterPro" id="IPR001849">
    <property type="entry name" value="PH_domain"/>
</dbReference>
<evidence type="ECO:0000259" key="11">
    <source>
        <dbReference type="PROSITE" id="PS50003"/>
    </source>
</evidence>
<dbReference type="InterPro" id="IPR000219">
    <property type="entry name" value="DH_dom"/>
</dbReference>
<organism evidence="14 15">
    <name type="scientific">Enhydra lutris kenyoni</name>
    <name type="common">northern sea otter</name>
    <dbReference type="NCBI Taxonomy" id="391180"/>
    <lineage>
        <taxon>Eukaryota</taxon>
        <taxon>Metazoa</taxon>
        <taxon>Chordata</taxon>
        <taxon>Craniata</taxon>
        <taxon>Vertebrata</taxon>
        <taxon>Euteleostomi</taxon>
        <taxon>Mammalia</taxon>
        <taxon>Eutheria</taxon>
        <taxon>Laurasiatheria</taxon>
        <taxon>Carnivora</taxon>
        <taxon>Caniformia</taxon>
        <taxon>Musteloidea</taxon>
        <taxon>Mustelidae</taxon>
        <taxon>Lutrinae</taxon>
        <taxon>Enhydra</taxon>
    </lineage>
</organism>
<protein>
    <submittedName>
        <fullName evidence="15">A-kinase anchor protein 13 isoform X6</fullName>
    </submittedName>
</protein>
<dbReference type="PROSITE" id="PS50081">
    <property type="entry name" value="ZF_DAG_PE_2"/>
    <property type="match status" value="1"/>
</dbReference>
<dbReference type="GO" id="GO:0043123">
    <property type="term" value="P:positive regulation of canonical NF-kappaB signal transduction"/>
    <property type="evidence" value="ECO:0007669"/>
    <property type="project" value="TreeGrafter"/>
</dbReference>
<sequence>MYERHKRRYSLCDISKVDRTVDVVLLKINRESWCTIKPCPDTAPLLAPTESPECENFLDVGLGRECASKQGVLKRESGSDSDLFHSPSEEVDSIIFPKPEEEPMVCDITGSSSSTDDTASLDRHSSQGSDVSLPQISNLNRSRDQQGLDGFYSHGVGAEGRESEGEAAGSGEMEEEEMDSITEVPANCSVLRSSMRSLSPFRRHSWGPGKNAASDAEMNQRSFSLEGLTGGAGVGSKPSSSLDVNSLNTKELRHPFGGEERGDSLMSLSEEDLESGQREHRMLEQQACHRAKQQGFNYCTSAISSPLTKSISLMTISHPALDHSRSFHGTSANLTESITEETYSFLPQSPSKKDFEGKSGTKVSRTFSYIKNKMSSSKKSREKEKEKEKIKEKEKDLKEKEKDKKTVNGHTFSSIPVVGPISCSQCVKPFTSKDAYTCAGCGAFVHKGCRESLASCAKVKMKPRGSLQAQDTSSLPTVIMRSKPSQPKERPRSAVLLADEATAIPMFANRRSQQSVSLSKSVSIQNIAGVGNDENISNTWKFLSHSTDSLNKISKVNESTESLTDEGVGTDMNEGQLMGDFEMESKQLEAESWSRIVDSKFLKQQKKDVVKRQEVIYELMQTELHHIRTLKIMSDVYSRGMMTELLFEQQTVEKLFPCLDELISIHSQFFQRILERKKESLVDKSEKNFLIKRMGDVLVNQFSGGNAERLKKTYGKFCGQHNQSVNYFKDIYTKDKRFQAFVKKKMSSAVVRRLGIPECILLVTQRITKYPVLFQRILQCTKDNDVEQEDLAQSLSLVKDVIGAVDSKVASYEKKVRLNEIYTKTDSKSIMRMKSGQMFAKEDLKRKKLVRDGGVFLKNAAGRLKEVQAVLLTDILVFLQEKDQKYVFASLDQKSTVISLKKLIVREVAHEEKGLFLISMGMKDPEMVEVHAGSKEERNSWIHIIQDTINTLNRDEDEGIPSENEEEKRLQDTKARELKEQLQQKDQQILLLLEEKEMIFRDMTECSTPLPEDCSSTHSSRILFRSNTEEALKGGPLMKSAINEVEILQGLVSGSLGGTLGPAVSSPVEQEGMVGPVSLPRRAETFGGFDSHQMNASKGGEKEEGEDGQDLRRTESDSGLKKGGNANLVFMLKRNSEQVVQSVVHLHELLSALQGVVLQQDSYIEDQKLLLAERALTRSSSRPSSLVEQEKQRSLEKQRQDLANLQKQQAQHLEEKRRREREWEARERALQEREARLAQREQDVRRGQQDLEREREELQLRKGAYQCDLERLRAAQRQLEREQEQLRRDAERLSQRQAEHDAQQVSRQHSKLLRIPSFLPNPEESPLPPVPSIAKSGSLDSELSVSPKRNSISRTHKDKGPFYVLSSTSQPNRAPEGQSQTPVPTSASTRLFGLAKPKEKKKKNKGSRSQPGDGPMSEVPTEGEEIFC</sequence>
<evidence type="ECO:0000259" key="13">
    <source>
        <dbReference type="PROSITE" id="PS50081"/>
    </source>
</evidence>
<keyword evidence="5" id="KW-0479">Metal-binding</keyword>
<keyword evidence="2" id="KW-0963">Cytoplasm</keyword>
<proteinExistence type="predicted"/>
<accession>A0A2Y9K0C0</accession>
<dbReference type="PANTHER" id="PTHR13944:SF18">
    <property type="entry name" value="A-KINASE ANCHOR PROTEIN 13"/>
    <property type="match status" value="1"/>
</dbReference>
<feature type="region of interest" description="Disordered" evidence="10">
    <location>
        <begin position="97"/>
        <end position="181"/>
    </location>
</feature>
<evidence type="ECO:0000256" key="10">
    <source>
        <dbReference type="SAM" id="MobiDB-lite"/>
    </source>
</evidence>
<evidence type="ECO:0000256" key="4">
    <source>
        <dbReference type="ARBA" id="ARBA00022658"/>
    </source>
</evidence>
<comment type="subcellular location">
    <subcellularLocation>
        <location evidence="1">Cytoplasm</location>
    </subcellularLocation>
</comment>
<feature type="compositionally biased region" description="Polar residues" evidence="10">
    <location>
        <begin position="126"/>
        <end position="140"/>
    </location>
</feature>
<dbReference type="GO" id="GO:0071356">
    <property type="term" value="P:cellular response to tumor necrosis factor"/>
    <property type="evidence" value="ECO:0007669"/>
    <property type="project" value="UniProtKB-ARBA"/>
</dbReference>
<dbReference type="PANTHER" id="PTHR13944">
    <property type="entry name" value="AGAP007712-PA"/>
    <property type="match status" value="1"/>
</dbReference>
<dbReference type="GO" id="GO:0005737">
    <property type="term" value="C:cytoplasm"/>
    <property type="evidence" value="ECO:0007669"/>
    <property type="project" value="UniProtKB-SubCell"/>
</dbReference>
<dbReference type="Pfam" id="PF17838">
    <property type="entry name" value="PH_16"/>
    <property type="match status" value="1"/>
</dbReference>
<dbReference type="CDD" id="cd13392">
    <property type="entry name" value="PH_AKAP13"/>
    <property type="match status" value="1"/>
</dbReference>
<dbReference type="PROSITE" id="PS50010">
    <property type="entry name" value="DH_2"/>
    <property type="match status" value="1"/>
</dbReference>
<reference evidence="15" key="1">
    <citation type="submission" date="2025-08" db="UniProtKB">
        <authorList>
            <consortium name="RefSeq"/>
        </authorList>
    </citation>
    <scope>IDENTIFICATION</scope>
    <source>
        <tissue evidence="15">Blood</tissue>
    </source>
</reference>
<keyword evidence="8 9" id="KW-0175">Coiled coil</keyword>
<dbReference type="SUPFAM" id="SSF48065">
    <property type="entry name" value="DBL homology domain (DH-domain)"/>
    <property type="match status" value="1"/>
</dbReference>
<evidence type="ECO:0000256" key="5">
    <source>
        <dbReference type="ARBA" id="ARBA00022723"/>
    </source>
</evidence>
<dbReference type="Pfam" id="PF00621">
    <property type="entry name" value="RhoGEF"/>
    <property type="match status" value="1"/>
</dbReference>
<feature type="region of interest" description="Disordered" evidence="10">
    <location>
        <begin position="372"/>
        <end position="406"/>
    </location>
</feature>
<dbReference type="SMART" id="SM00325">
    <property type="entry name" value="RhoGEF"/>
    <property type="match status" value="1"/>
</dbReference>
<dbReference type="SUPFAM" id="SSF57889">
    <property type="entry name" value="Cysteine-rich domain"/>
    <property type="match status" value="1"/>
</dbReference>
<keyword evidence="3" id="KW-0597">Phosphoprotein</keyword>
<keyword evidence="14" id="KW-1185">Reference proteome</keyword>
<feature type="domain" description="DH" evidence="12">
    <location>
        <begin position="611"/>
        <end position="808"/>
    </location>
</feature>
<feature type="compositionally biased region" description="Basic and acidic residues" evidence="10">
    <location>
        <begin position="1109"/>
        <end position="1120"/>
    </location>
</feature>
<feature type="domain" description="Phorbol-ester/DAG-type" evidence="13">
    <location>
        <begin position="409"/>
        <end position="456"/>
    </location>
</feature>
<dbReference type="InterPro" id="IPR002219">
    <property type="entry name" value="PKC_DAG/PE"/>
</dbReference>
<dbReference type="InterPro" id="IPR035899">
    <property type="entry name" value="DBL_dom_sf"/>
</dbReference>
<evidence type="ECO:0000313" key="14">
    <source>
        <dbReference type="Proteomes" id="UP000248482"/>
    </source>
</evidence>
<feature type="compositionally biased region" description="Polar residues" evidence="10">
    <location>
        <begin position="1338"/>
        <end position="1353"/>
    </location>
</feature>
<feature type="region of interest" description="Disordered" evidence="10">
    <location>
        <begin position="1080"/>
        <end position="1123"/>
    </location>
</feature>
<feature type="coiled-coil region" evidence="9">
    <location>
        <begin position="968"/>
        <end position="995"/>
    </location>
</feature>
<feature type="domain" description="PH" evidence="11">
    <location>
        <begin position="848"/>
        <end position="950"/>
    </location>
</feature>
<evidence type="ECO:0000256" key="6">
    <source>
        <dbReference type="ARBA" id="ARBA00022771"/>
    </source>
</evidence>
<feature type="compositionally biased region" description="Basic and acidic residues" evidence="10">
    <location>
        <begin position="1283"/>
        <end position="1302"/>
    </location>
</feature>
<dbReference type="Proteomes" id="UP000248482">
    <property type="component" value="Unplaced"/>
</dbReference>
<evidence type="ECO:0000256" key="9">
    <source>
        <dbReference type="SAM" id="Coils"/>
    </source>
</evidence>
<evidence type="ECO:0000256" key="3">
    <source>
        <dbReference type="ARBA" id="ARBA00022553"/>
    </source>
</evidence>
<evidence type="ECO:0000256" key="8">
    <source>
        <dbReference type="ARBA" id="ARBA00023054"/>
    </source>
</evidence>
<dbReference type="PROSITE" id="PS50003">
    <property type="entry name" value="PH_DOMAIN"/>
    <property type="match status" value="1"/>
</dbReference>
<dbReference type="Gene3D" id="1.20.900.10">
    <property type="entry name" value="Dbl homology (DH) domain"/>
    <property type="match status" value="1"/>
</dbReference>
<dbReference type="FunFam" id="2.30.29.30:FF:000021">
    <property type="entry name" value="Rho guanine nucleotide exchange factor 2"/>
    <property type="match status" value="1"/>
</dbReference>
<evidence type="ECO:0000313" key="15">
    <source>
        <dbReference type="RefSeq" id="XP_022366852.1"/>
    </source>
</evidence>
<dbReference type="RefSeq" id="XP_022366852.1">
    <property type="nucleotide sequence ID" value="XM_022511144.1"/>
</dbReference>
<keyword evidence="7" id="KW-0862">Zinc</keyword>
<dbReference type="Gene3D" id="3.30.60.20">
    <property type="match status" value="1"/>
</dbReference>
<feature type="compositionally biased region" description="Low complexity" evidence="10">
    <location>
        <begin position="107"/>
        <end position="118"/>
    </location>
</feature>
<evidence type="ECO:0000256" key="2">
    <source>
        <dbReference type="ARBA" id="ARBA00022490"/>
    </source>
</evidence>
<dbReference type="InterPro" id="IPR051632">
    <property type="entry name" value="Rho_GEF"/>
</dbReference>
<dbReference type="GO" id="GO:0015629">
    <property type="term" value="C:actin cytoskeleton"/>
    <property type="evidence" value="ECO:0007669"/>
    <property type="project" value="TreeGrafter"/>
</dbReference>
<dbReference type="PROSITE" id="PS00479">
    <property type="entry name" value="ZF_DAG_PE_1"/>
    <property type="match status" value="1"/>
</dbReference>
<feature type="compositionally biased region" description="Basic and acidic residues" evidence="10">
    <location>
        <begin position="379"/>
        <end position="406"/>
    </location>
</feature>
<dbReference type="GO" id="GO:0008270">
    <property type="term" value="F:zinc ion binding"/>
    <property type="evidence" value="ECO:0007669"/>
    <property type="project" value="UniProtKB-KW"/>
</dbReference>
<feature type="region of interest" description="Disordered" evidence="10">
    <location>
        <begin position="1283"/>
        <end position="1428"/>
    </location>
</feature>
<dbReference type="InterPro" id="IPR011993">
    <property type="entry name" value="PH-like_dom_sf"/>
</dbReference>
<gene>
    <name evidence="15" type="primary">LOC111152612</name>
</gene>
<dbReference type="Gene3D" id="2.30.29.30">
    <property type="entry name" value="Pleckstrin-homology domain (PH domain)/Phosphotyrosine-binding domain (PTB)"/>
    <property type="match status" value="1"/>
</dbReference>
<dbReference type="GO" id="GO:0005085">
    <property type="term" value="F:guanyl-nucleotide exchange factor activity"/>
    <property type="evidence" value="ECO:0007669"/>
    <property type="project" value="UniProtKB-KW"/>
</dbReference>
<keyword evidence="4" id="KW-0344">Guanine-nucleotide releasing factor</keyword>